<evidence type="ECO:0000256" key="9">
    <source>
        <dbReference type="ARBA" id="ARBA00023052"/>
    </source>
</evidence>
<evidence type="ECO:0000259" key="11">
    <source>
        <dbReference type="Pfam" id="PF12367"/>
    </source>
</evidence>
<dbReference type="Gene3D" id="3.40.50.970">
    <property type="match status" value="1"/>
</dbReference>
<organism evidence="12 13">
    <name type="scientific">candidate division CPR3 bacterium 4484_211</name>
    <dbReference type="NCBI Taxonomy" id="1968527"/>
    <lineage>
        <taxon>Bacteria</taxon>
        <taxon>Bacteria division CPR3</taxon>
    </lineage>
</organism>
<evidence type="ECO:0000256" key="7">
    <source>
        <dbReference type="ARBA" id="ARBA00023004"/>
    </source>
</evidence>
<accession>A0A1W9NY83</accession>
<comment type="cofactor">
    <cofactor evidence="2">
        <name>thiamine diphosphate</name>
        <dbReference type="ChEBI" id="CHEBI:58937"/>
    </cofactor>
</comment>
<comment type="caution">
    <text evidence="12">The sequence shown here is derived from an EMBL/GenBank/DDBJ whole genome shotgun (WGS) entry which is preliminary data.</text>
</comment>
<keyword evidence="5" id="KW-0460">Magnesium</keyword>
<dbReference type="PANTHER" id="PTHR48084">
    <property type="entry name" value="2-OXOGLUTARATE OXIDOREDUCTASE SUBUNIT KORB-RELATED"/>
    <property type="match status" value="1"/>
</dbReference>
<evidence type="ECO:0000313" key="12">
    <source>
        <dbReference type="EMBL" id="OQX50473.1"/>
    </source>
</evidence>
<keyword evidence="9" id="KW-0786">Thiamine pyrophosphate</keyword>
<dbReference type="InterPro" id="IPR029061">
    <property type="entry name" value="THDP-binding"/>
</dbReference>
<feature type="domain" description="Thiamine pyrophosphate enzyme TPP-binding" evidence="10">
    <location>
        <begin position="54"/>
        <end position="201"/>
    </location>
</feature>
<dbReference type="InterPro" id="IPR032686">
    <property type="entry name" value="PFO_beta_C"/>
</dbReference>
<dbReference type="GO" id="GO:0045333">
    <property type="term" value="P:cellular respiration"/>
    <property type="evidence" value="ECO:0007669"/>
    <property type="project" value="UniProtKB-ARBA"/>
</dbReference>
<dbReference type="EMBL" id="MZGJ01000033">
    <property type="protein sequence ID" value="OQX50473.1"/>
    <property type="molecule type" value="Genomic_DNA"/>
</dbReference>
<keyword evidence="7" id="KW-0408">Iron</keyword>
<evidence type="ECO:0000313" key="13">
    <source>
        <dbReference type="Proteomes" id="UP000192520"/>
    </source>
</evidence>
<gene>
    <name evidence="12" type="ORF">B5M47_03790</name>
</gene>
<dbReference type="Pfam" id="PF12367">
    <property type="entry name" value="PFO_beta_C"/>
    <property type="match status" value="1"/>
</dbReference>
<dbReference type="NCBIfam" id="TIGR02177">
    <property type="entry name" value="PorB_KorB"/>
    <property type="match status" value="1"/>
</dbReference>
<evidence type="ECO:0000256" key="4">
    <source>
        <dbReference type="ARBA" id="ARBA00022723"/>
    </source>
</evidence>
<evidence type="ECO:0000256" key="5">
    <source>
        <dbReference type="ARBA" id="ARBA00022842"/>
    </source>
</evidence>
<feature type="domain" description="Pyruvate ferredoxin oxidoreductase beta subunit C-terminal" evidence="11">
    <location>
        <begin position="205"/>
        <end position="270"/>
    </location>
</feature>
<dbReference type="InterPro" id="IPR051457">
    <property type="entry name" value="2-oxoacid:Fd_oxidoreductase"/>
</dbReference>
<dbReference type="GO" id="GO:0016625">
    <property type="term" value="F:oxidoreductase activity, acting on the aldehyde or oxo group of donors, iron-sulfur protein as acceptor"/>
    <property type="evidence" value="ECO:0007669"/>
    <property type="project" value="UniProtKB-ARBA"/>
</dbReference>
<comment type="cofactor">
    <cofactor evidence="1">
        <name>Mg(2+)</name>
        <dbReference type="ChEBI" id="CHEBI:18420"/>
    </cofactor>
</comment>
<dbReference type="Proteomes" id="UP000192520">
    <property type="component" value="Unassembled WGS sequence"/>
</dbReference>
<reference evidence="13" key="1">
    <citation type="submission" date="2017-03" db="EMBL/GenBank/DDBJ databases">
        <title>Novel pathways for hydrocarbon cycling and metabolic interdependencies in hydrothermal sediment communities.</title>
        <authorList>
            <person name="Dombrowski N."/>
            <person name="Seitz K."/>
            <person name="Teske A."/>
            <person name="Baker B."/>
        </authorList>
    </citation>
    <scope>NUCLEOTIDE SEQUENCE [LARGE SCALE GENOMIC DNA]</scope>
</reference>
<sequence>MLKEQAAGVPTDLNTHNQPTWCPGCGNFGIFTALKNAFLELSLDPSTILCVEGIGCHGHVVNFLQVNHFEGLHGRPLPIAQGAKLANHELNVFVLTGDGDCLGEGGNHFLHALRRNVDLVCLIHNNQRYSLTTGQTSPTTEQGDRTKTSLKGVLEKPVNPVALAIASGGGFVARGFAGDVDHLAKMIVAAHRHKGFAVVDILQPCVTFNKLNTFDYFLKRVYKLGEQEGYQPNDKQMAFKKSLEWGERIPIGIFYQEERPVYEEQLPQLAHASLVESKVESFDFEKILQVYS</sequence>
<evidence type="ECO:0000256" key="1">
    <source>
        <dbReference type="ARBA" id="ARBA00001946"/>
    </source>
</evidence>
<keyword evidence="8" id="KW-0411">Iron-sulfur</keyword>
<keyword evidence="4" id="KW-0479">Metal-binding</keyword>
<evidence type="ECO:0000256" key="2">
    <source>
        <dbReference type="ARBA" id="ARBA00001964"/>
    </source>
</evidence>
<protein>
    <submittedName>
        <fullName evidence="12">2-oxoacid ferredoxin oxidoreductase</fullName>
    </submittedName>
</protein>
<proteinExistence type="predicted"/>
<dbReference type="GO" id="GO:0051536">
    <property type="term" value="F:iron-sulfur cluster binding"/>
    <property type="evidence" value="ECO:0007669"/>
    <property type="project" value="UniProtKB-KW"/>
</dbReference>
<name>A0A1W9NY83_UNCC3</name>
<dbReference type="CDD" id="cd03375">
    <property type="entry name" value="TPP_OGFOR"/>
    <property type="match status" value="1"/>
</dbReference>
<dbReference type="GO" id="GO:0030976">
    <property type="term" value="F:thiamine pyrophosphate binding"/>
    <property type="evidence" value="ECO:0007669"/>
    <property type="project" value="InterPro"/>
</dbReference>
<dbReference type="SUPFAM" id="SSF52518">
    <property type="entry name" value="Thiamin diphosphate-binding fold (THDP-binding)"/>
    <property type="match status" value="1"/>
</dbReference>
<keyword evidence="6" id="KW-0560">Oxidoreductase</keyword>
<dbReference type="Pfam" id="PF02775">
    <property type="entry name" value="TPP_enzyme_C"/>
    <property type="match status" value="1"/>
</dbReference>
<dbReference type="InterPro" id="IPR011766">
    <property type="entry name" value="TPP_enzyme_TPP-bd"/>
</dbReference>
<evidence type="ECO:0000259" key="10">
    <source>
        <dbReference type="Pfam" id="PF02775"/>
    </source>
</evidence>
<comment type="cofactor">
    <cofactor evidence="3">
        <name>[4Fe-4S] cluster</name>
        <dbReference type="ChEBI" id="CHEBI:49883"/>
    </cofactor>
</comment>
<dbReference type="GO" id="GO:0046872">
    <property type="term" value="F:metal ion binding"/>
    <property type="evidence" value="ECO:0007669"/>
    <property type="project" value="UniProtKB-KW"/>
</dbReference>
<evidence type="ECO:0000256" key="6">
    <source>
        <dbReference type="ARBA" id="ARBA00023002"/>
    </source>
</evidence>
<dbReference type="AlphaFoldDB" id="A0A1W9NY83"/>
<evidence type="ECO:0000256" key="8">
    <source>
        <dbReference type="ARBA" id="ARBA00023014"/>
    </source>
</evidence>
<dbReference type="InterPro" id="IPR011896">
    <property type="entry name" value="OFOB"/>
</dbReference>
<dbReference type="PANTHER" id="PTHR48084:SF4">
    <property type="entry name" value="2-OXOGLUTARATE OXIDOREDUCTASE SUBUNIT KORB"/>
    <property type="match status" value="1"/>
</dbReference>
<evidence type="ECO:0000256" key="3">
    <source>
        <dbReference type="ARBA" id="ARBA00001966"/>
    </source>
</evidence>
<dbReference type="STRING" id="1968527.B5M47_03790"/>